<gene>
    <name evidence="1" type="primary">Nfu_g_1_018598</name>
</gene>
<reference evidence="1" key="1">
    <citation type="submission" date="2016-05" db="EMBL/GenBank/DDBJ databases">
        <authorList>
            <person name="Lavstsen T."/>
            <person name="Jespersen J.S."/>
        </authorList>
    </citation>
    <scope>NUCLEOTIDE SEQUENCE</scope>
    <source>
        <tissue evidence="1">Brain</tissue>
    </source>
</reference>
<protein>
    <submittedName>
        <fullName evidence="1">Uncharacterized protein</fullName>
    </submittedName>
</protein>
<dbReference type="EMBL" id="HADW01020102">
    <property type="protein sequence ID" value="SBP21502.1"/>
    <property type="molecule type" value="Transcribed_RNA"/>
</dbReference>
<name>A0A1A7XTQ5_9TELE</name>
<dbReference type="AlphaFoldDB" id="A0A1A7XTQ5"/>
<sequence length="62" mass="7452">RHSVHDTVCSFRFSERYFMKRSMLASTVHDFMFFVREIFKHEGNVRRVFANSGKMVNGLYLM</sequence>
<feature type="non-terminal residue" evidence="1">
    <location>
        <position position="62"/>
    </location>
</feature>
<proteinExistence type="predicted"/>
<evidence type="ECO:0000313" key="1">
    <source>
        <dbReference type="EMBL" id="SBP21502.1"/>
    </source>
</evidence>
<feature type="non-terminal residue" evidence="1">
    <location>
        <position position="1"/>
    </location>
</feature>
<organism evidence="1">
    <name type="scientific">Iconisemion striatum</name>
    <dbReference type="NCBI Taxonomy" id="60296"/>
    <lineage>
        <taxon>Eukaryota</taxon>
        <taxon>Metazoa</taxon>
        <taxon>Chordata</taxon>
        <taxon>Craniata</taxon>
        <taxon>Vertebrata</taxon>
        <taxon>Euteleostomi</taxon>
        <taxon>Actinopterygii</taxon>
        <taxon>Neopterygii</taxon>
        <taxon>Teleostei</taxon>
        <taxon>Neoteleostei</taxon>
        <taxon>Acanthomorphata</taxon>
        <taxon>Ovalentaria</taxon>
        <taxon>Atherinomorphae</taxon>
        <taxon>Cyprinodontiformes</taxon>
        <taxon>Nothobranchiidae</taxon>
        <taxon>Iconisemion</taxon>
    </lineage>
</organism>
<accession>A0A1A7XTQ5</accession>
<reference evidence="1" key="2">
    <citation type="submission" date="2016-06" db="EMBL/GenBank/DDBJ databases">
        <title>The genome of a short-lived fish provides insights into sex chromosome evolution and the genetic control of aging.</title>
        <authorList>
            <person name="Reichwald K."/>
            <person name="Felder M."/>
            <person name="Petzold A."/>
            <person name="Koch P."/>
            <person name="Groth M."/>
            <person name="Platzer M."/>
        </authorList>
    </citation>
    <scope>NUCLEOTIDE SEQUENCE</scope>
    <source>
        <tissue evidence="1">Brain</tissue>
    </source>
</reference>